<dbReference type="PANTHER" id="PTHR33324">
    <property type="entry name" value="EXPRESSED PROTEIN"/>
    <property type="match status" value="1"/>
</dbReference>
<accession>A0A225V355</accession>
<sequence length="104" mass="11388">WHNTGPTPSISSASSLIDWMTTGTNYLHYRGGDAHSGEAKSAIAGEIVRFVTPSGVTTHRSAKDIQTKIVSLDQSFKMAPDWPDAISQRFQDEICLRDALLRVA</sequence>
<dbReference type="Proteomes" id="UP000198211">
    <property type="component" value="Unassembled WGS sequence"/>
</dbReference>
<feature type="non-terminal residue" evidence="1">
    <location>
        <position position="1"/>
    </location>
</feature>
<evidence type="ECO:0000313" key="1">
    <source>
        <dbReference type="EMBL" id="OWY99704.1"/>
    </source>
</evidence>
<reference evidence="2" key="1">
    <citation type="submission" date="2017-03" db="EMBL/GenBank/DDBJ databases">
        <title>Phytopthora megakarya and P. palmivora, two closely related causual agents of cacao black pod achieved similar genome size and gene model numbers by different mechanisms.</title>
        <authorList>
            <person name="Ali S."/>
            <person name="Shao J."/>
            <person name="Larry D.J."/>
            <person name="Kronmiller B."/>
            <person name="Shen D."/>
            <person name="Strem M.D."/>
            <person name="Melnick R.L."/>
            <person name="Guiltinan M.J."/>
            <person name="Tyler B.M."/>
            <person name="Meinhardt L.W."/>
            <person name="Bailey B.A."/>
        </authorList>
    </citation>
    <scope>NUCLEOTIDE SEQUENCE [LARGE SCALE GENOMIC DNA]</scope>
    <source>
        <strain evidence="2">zdho120</strain>
    </source>
</reference>
<comment type="caution">
    <text evidence="1">The sequence shown here is derived from an EMBL/GenBank/DDBJ whole genome shotgun (WGS) entry which is preliminary data.</text>
</comment>
<dbReference type="EMBL" id="NBNE01008240">
    <property type="protein sequence ID" value="OWY99704.1"/>
    <property type="molecule type" value="Genomic_DNA"/>
</dbReference>
<gene>
    <name evidence="1" type="ORF">PHMEG_00029255</name>
</gene>
<organism evidence="1 2">
    <name type="scientific">Phytophthora megakarya</name>
    <dbReference type="NCBI Taxonomy" id="4795"/>
    <lineage>
        <taxon>Eukaryota</taxon>
        <taxon>Sar</taxon>
        <taxon>Stramenopiles</taxon>
        <taxon>Oomycota</taxon>
        <taxon>Peronosporomycetes</taxon>
        <taxon>Peronosporales</taxon>
        <taxon>Peronosporaceae</taxon>
        <taxon>Phytophthora</taxon>
    </lineage>
</organism>
<keyword evidence="2" id="KW-1185">Reference proteome</keyword>
<dbReference type="AlphaFoldDB" id="A0A225V355"/>
<protein>
    <submittedName>
        <fullName evidence="1">Uncharacterized protein</fullName>
    </submittedName>
</protein>
<name>A0A225V355_9STRA</name>
<proteinExistence type="predicted"/>
<dbReference type="STRING" id="4795.A0A225V355"/>
<dbReference type="OrthoDB" id="167710at2759"/>
<evidence type="ECO:0000313" key="2">
    <source>
        <dbReference type="Proteomes" id="UP000198211"/>
    </source>
</evidence>